<keyword evidence="2" id="KW-0732">Signal</keyword>
<evidence type="ECO:0000259" key="3">
    <source>
        <dbReference type="Pfam" id="PF00326"/>
    </source>
</evidence>
<evidence type="ECO:0000256" key="2">
    <source>
        <dbReference type="SAM" id="SignalP"/>
    </source>
</evidence>
<dbReference type="Proteomes" id="UP000198901">
    <property type="component" value="Unassembled WGS sequence"/>
</dbReference>
<dbReference type="SUPFAM" id="SSF82171">
    <property type="entry name" value="DPP6 N-terminal domain-like"/>
    <property type="match status" value="1"/>
</dbReference>
<dbReference type="InterPro" id="IPR001375">
    <property type="entry name" value="Peptidase_S9_cat"/>
</dbReference>
<feature type="domain" description="Peptidase S9 prolyl oligopeptidase catalytic" evidence="3">
    <location>
        <begin position="725"/>
        <end position="902"/>
    </location>
</feature>
<dbReference type="EMBL" id="FNGS01000007">
    <property type="protein sequence ID" value="SDM57286.1"/>
    <property type="molecule type" value="Genomic_DNA"/>
</dbReference>
<organism evidence="4 5">
    <name type="scientific">Siphonobacter aquaeclarae</name>
    <dbReference type="NCBI Taxonomy" id="563176"/>
    <lineage>
        <taxon>Bacteria</taxon>
        <taxon>Pseudomonadati</taxon>
        <taxon>Bacteroidota</taxon>
        <taxon>Cytophagia</taxon>
        <taxon>Cytophagales</taxon>
        <taxon>Cytophagaceae</taxon>
        <taxon>Siphonobacter</taxon>
    </lineage>
</organism>
<dbReference type="GO" id="GO:0006508">
    <property type="term" value="P:proteolysis"/>
    <property type="evidence" value="ECO:0007669"/>
    <property type="project" value="InterPro"/>
</dbReference>
<accession>A0A1G9UBF8</accession>
<dbReference type="InterPro" id="IPR029058">
    <property type="entry name" value="AB_hydrolase_fold"/>
</dbReference>
<dbReference type="GO" id="GO:0004252">
    <property type="term" value="F:serine-type endopeptidase activity"/>
    <property type="evidence" value="ECO:0007669"/>
    <property type="project" value="TreeGrafter"/>
</dbReference>
<keyword evidence="4" id="KW-0031">Aminopeptidase</keyword>
<evidence type="ECO:0000256" key="1">
    <source>
        <dbReference type="ARBA" id="ARBA00022801"/>
    </source>
</evidence>
<proteinExistence type="predicted"/>
<name>A0A1G9UBF8_9BACT</name>
<reference evidence="4 5" key="1">
    <citation type="submission" date="2016-10" db="EMBL/GenBank/DDBJ databases">
        <authorList>
            <person name="de Groot N.N."/>
        </authorList>
    </citation>
    <scope>NUCLEOTIDE SEQUENCE [LARGE SCALE GENOMIC DNA]</scope>
    <source>
        <strain evidence="4 5">DSM 21668</strain>
    </source>
</reference>
<gene>
    <name evidence="4" type="ORF">SAMN04488090_3756</name>
</gene>
<dbReference type="InterPro" id="IPR011042">
    <property type="entry name" value="6-blade_b-propeller_TolB-like"/>
</dbReference>
<dbReference type="Pfam" id="PF00326">
    <property type="entry name" value="Peptidase_S9"/>
    <property type="match status" value="1"/>
</dbReference>
<dbReference type="Gene3D" id="2.120.10.30">
    <property type="entry name" value="TolB, C-terminal domain"/>
    <property type="match status" value="1"/>
</dbReference>
<keyword evidence="4" id="KW-0645">Protease</keyword>
<evidence type="ECO:0000313" key="5">
    <source>
        <dbReference type="Proteomes" id="UP000198901"/>
    </source>
</evidence>
<dbReference type="SUPFAM" id="SSF53474">
    <property type="entry name" value="alpha/beta-Hydrolases"/>
    <property type="match status" value="1"/>
</dbReference>
<evidence type="ECO:0000313" key="4">
    <source>
        <dbReference type="EMBL" id="SDM57286.1"/>
    </source>
</evidence>
<keyword evidence="5" id="KW-1185">Reference proteome</keyword>
<feature type="chain" id="PRO_5011546639" evidence="2">
    <location>
        <begin position="19"/>
        <end position="929"/>
    </location>
</feature>
<dbReference type="STRING" id="563176.SAMN04488090_3756"/>
<dbReference type="AlphaFoldDB" id="A0A1G9UBF8"/>
<dbReference type="OrthoDB" id="9812921at2"/>
<keyword evidence="1" id="KW-0378">Hydrolase</keyword>
<dbReference type="PANTHER" id="PTHR42776:SF27">
    <property type="entry name" value="DIPEPTIDYL PEPTIDASE FAMILY MEMBER 6"/>
    <property type="match status" value="1"/>
</dbReference>
<feature type="signal peptide" evidence="2">
    <location>
        <begin position="1"/>
        <end position="18"/>
    </location>
</feature>
<protein>
    <submittedName>
        <fullName evidence="4">Dipeptidyl aminopeptidase/acylaminoacyl peptidase</fullName>
    </submittedName>
</protein>
<sequence length="929" mass="104297">MRHLLLLPLLAVAGLAHGQKKTKTPPPPPKKPLTHAVYDSWKSVTYRTLSNDGAWAIYTANPQEGDGTAIVYGLKKPLTDSLRRAADIRVGYGSDFVFYKIKPPFALVQDAKRKKKKKEDMPKDSLGIYALGSGKIEKIANVPSFKVPEKARGFLAYQVETAVRKDTARKAAKPRKKESDENGYRLIVRNTASGQQSVYPYVTEYEFSKNGKRLAFISTGNDSTQKIPSVQVIDLATGQSQKVYEAKGKSKKLTFDETGDQLAFVADPDTNAKSLVRYHKLYYWKAGEVQARKAADETGQKPGWLVSGDAPLSFAKDGSKLFFGVAPKPVVADTTLLPEEIVQVEVWSHSDQHLQPQQKVTLEQDRKRAYTAVWDPASGRQVTLGTPTLPDIYPANEGRADYVLATSDTAYSHAHWDWNPHTDAYLLSTKNGSVRPVAKNIVGNVRLSPEGKYAYWFSLPDTAWFAWSVQSGKTFQLTKGRSFADEDDDHPDYPRAYGLAGWTKGDEQVYLYDKYDLWAVTPGSEPVRLTSGRNDKKSYRYIRLDPEERTIDPSKPLLLRQFSEPTKATGYANLSNGQISVLYQGDFDVTDNVVKAKNTNDILFTRSTFQEYPDLLATDLTFKAPKKISALGDQMKPYRWGSVELVHWVSGDGQPLDGLLYKPEGFDPSKKYPMITYFYEKESDNLHLFATPGPVSSARNNYAYSVSNGYLVFVPDIVYRDGYPGQSAYSCIIPGVLKLLENSWVDRGRLGIVGHSWGGYQTAYLITQTHLFKTSVPGAPVANMSSAYGGIRWGTGMSRQAQYEHTQSRIGGTLWEKPLNFIENSPLFFLPNVQTPALILHNDDDDAVPWYQGIELYMGLKRLGKPAWMINYNGEKHGNRLRKNQKDWTIRMWQYLDYYLKDAPAPKWMADGLPMVEKGINQRLEPAGK</sequence>
<dbReference type="GO" id="GO:0004177">
    <property type="term" value="F:aminopeptidase activity"/>
    <property type="evidence" value="ECO:0007669"/>
    <property type="project" value="UniProtKB-KW"/>
</dbReference>
<dbReference type="Gene3D" id="3.40.50.1820">
    <property type="entry name" value="alpha/beta hydrolase"/>
    <property type="match status" value="1"/>
</dbReference>
<dbReference type="PANTHER" id="PTHR42776">
    <property type="entry name" value="SERINE PEPTIDASE S9 FAMILY MEMBER"/>
    <property type="match status" value="1"/>
</dbReference>
<dbReference type="RefSeq" id="WP_093206082.1">
    <property type="nucleotide sequence ID" value="NZ_FNGS01000007.1"/>
</dbReference>